<dbReference type="AlphaFoldDB" id="A0A137P7M1"/>
<accession>A0A137P7M1</accession>
<evidence type="ECO:0000313" key="2">
    <source>
        <dbReference type="Proteomes" id="UP000070444"/>
    </source>
</evidence>
<evidence type="ECO:0000313" key="1">
    <source>
        <dbReference type="EMBL" id="KXN70969.1"/>
    </source>
</evidence>
<keyword evidence="2" id="KW-1185">Reference proteome</keyword>
<proteinExistence type="predicted"/>
<organism evidence="1 2">
    <name type="scientific">Conidiobolus coronatus (strain ATCC 28846 / CBS 209.66 / NRRL 28638)</name>
    <name type="common">Delacroixia coronata</name>
    <dbReference type="NCBI Taxonomy" id="796925"/>
    <lineage>
        <taxon>Eukaryota</taxon>
        <taxon>Fungi</taxon>
        <taxon>Fungi incertae sedis</taxon>
        <taxon>Zoopagomycota</taxon>
        <taxon>Entomophthoromycotina</taxon>
        <taxon>Entomophthoromycetes</taxon>
        <taxon>Entomophthorales</taxon>
        <taxon>Ancylistaceae</taxon>
        <taxon>Conidiobolus</taxon>
    </lineage>
</organism>
<protein>
    <submittedName>
        <fullName evidence="1">Uncharacterized protein</fullName>
    </submittedName>
</protein>
<reference evidence="1 2" key="1">
    <citation type="journal article" date="2015" name="Genome Biol. Evol.">
        <title>Phylogenomic analyses indicate that early fungi evolved digesting cell walls of algal ancestors of land plants.</title>
        <authorList>
            <person name="Chang Y."/>
            <person name="Wang S."/>
            <person name="Sekimoto S."/>
            <person name="Aerts A.L."/>
            <person name="Choi C."/>
            <person name="Clum A."/>
            <person name="LaButti K.M."/>
            <person name="Lindquist E.A."/>
            <person name="Yee Ngan C."/>
            <person name="Ohm R.A."/>
            <person name="Salamov A.A."/>
            <person name="Grigoriev I.V."/>
            <person name="Spatafora J.W."/>
            <person name="Berbee M.L."/>
        </authorList>
    </citation>
    <scope>NUCLEOTIDE SEQUENCE [LARGE SCALE GENOMIC DNA]</scope>
    <source>
        <strain evidence="1 2">NRRL 28638</strain>
    </source>
</reference>
<dbReference type="Proteomes" id="UP000070444">
    <property type="component" value="Unassembled WGS sequence"/>
</dbReference>
<name>A0A137P7M1_CONC2</name>
<gene>
    <name evidence="1" type="ORF">CONCODRAFT_6417</name>
</gene>
<sequence length="134" mass="15696">MKSEKEKTYYSLLADKDVLLYLENKDKGELSLTCKYIFELTHNLRFSHLDLTLMFFITVGYGNPDMPSDLEVLRTKQQNYLDSSLRKRSHHTKKLTVEPQLNHSIITHVISNLNNLTSLYLSMIIIPKQSMQKF</sequence>
<dbReference type="EMBL" id="KQ964488">
    <property type="protein sequence ID" value="KXN70969.1"/>
    <property type="molecule type" value="Genomic_DNA"/>
</dbReference>